<dbReference type="GO" id="GO:0006004">
    <property type="term" value="P:fucose metabolic process"/>
    <property type="evidence" value="ECO:0007669"/>
    <property type="project" value="InterPro"/>
</dbReference>
<evidence type="ECO:0000256" key="1">
    <source>
        <dbReference type="ARBA" id="ARBA00004071"/>
    </source>
</evidence>
<evidence type="ECO:0000256" key="3">
    <source>
        <dbReference type="ARBA" id="ARBA00012662"/>
    </source>
</evidence>
<dbReference type="GO" id="GO:0005764">
    <property type="term" value="C:lysosome"/>
    <property type="evidence" value="ECO:0007669"/>
    <property type="project" value="TreeGrafter"/>
</dbReference>
<feature type="domain" description="Glycoside hydrolase family 29 N-terminal" evidence="8">
    <location>
        <begin position="54"/>
        <end position="416"/>
    </location>
</feature>
<accession>A0A1G4TMB5</accession>
<evidence type="ECO:0000256" key="4">
    <source>
        <dbReference type="ARBA" id="ARBA00022729"/>
    </source>
</evidence>
<evidence type="ECO:0000256" key="2">
    <source>
        <dbReference type="ARBA" id="ARBA00007951"/>
    </source>
</evidence>
<evidence type="ECO:0000256" key="6">
    <source>
        <dbReference type="ARBA" id="ARBA00023295"/>
    </source>
</evidence>
<dbReference type="PANTHER" id="PTHR10030:SF37">
    <property type="entry name" value="ALPHA-L-FUCOSIDASE-RELATED"/>
    <property type="match status" value="1"/>
</dbReference>
<evidence type="ECO:0000259" key="9">
    <source>
        <dbReference type="Pfam" id="PF16757"/>
    </source>
</evidence>
<keyword evidence="5" id="KW-0378">Hydrolase</keyword>
<dbReference type="RefSeq" id="WP_090650648.1">
    <property type="nucleotide sequence ID" value="NZ_CBCRYE010000002.1"/>
</dbReference>
<evidence type="ECO:0000256" key="5">
    <source>
        <dbReference type="ARBA" id="ARBA00022801"/>
    </source>
</evidence>
<feature type="signal peptide" evidence="7">
    <location>
        <begin position="1"/>
        <end position="28"/>
    </location>
</feature>
<dbReference type="STRING" id="260084.SAMN02927928_3658"/>
<dbReference type="GO" id="GO:0004560">
    <property type="term" value="F:alpha-L-fucosidase activity"/>
    <property type="evidence" value="ECO:0007669"/>
    <property type="project" value="InterPro"/>
</dbReference>
<keyword evidence="11" id="KW-1185">Reference proteome</keyword>
<comment type="similarity">
    <text evidence="2">Belongs to the glycosyl hydrolase 29 family.</text>
</comment>
<dbReference type="SUPFAM" id="SSF51445">
    <property type="entry name" value="(Trans)glycosidases"/>
    <property type="match status" value="1"/>
</dbReference>
<dbReference type="AlphaFoldDB" id="A0A1G4TMB5"/>
<sequence>MNKISKRSFLGAPLLATVGLASAPLAFGQETTKSGADGDCKPAEKPAEYRLPIASGPFAPDMASLEQYHAPDWFRDAKFGIWAHWGPQAVPRAGDWYARQMYIPGHPHYDHHLKTYGHPSEVGYKDIIPLWKAEKFDPEALMDKYVAAGAKYFVSMGVHHDNFDLWNSKTHRWNAAAMGPKRDIVGAWKAAAKKRGLRFGVSEHLGASHNWFYPSHMYDQMWPKLGVNYDGADPRFADLYHDNKDEPYRSTETWYTRDPAYHQIWFDRIRDLVDNYQPDLLYSDGGLPFGIVGRSLLSHFYNNAADKNGRTQAVYNCKAFGSGEYSSKMCVQDVERGVLKGINPLPWQTDTSNGDWFYSDNYTYKTAPDVIHMLADIVSKNGNLLLNIVLYPDGSLPPESQSLLDELAAWMSVNSEAIHGSRPWKIYGEGPTETTDGAFMENNVYTGQDIRFTTKGDTLYAITLGDPSATCRIVALGRKAGHLSRPVRKVKLLGQAKPVSFQQTDEALVVDMPANLPTRHGSVLKLSL</sequence>
<dbReference type="InterPro" id="IPR031919">
    <property type="entry name" value="Fucosidase_C"/>
</dbReference>
<dbReference type="InterPro" id="IPR017853">
    <property type="entry name" value="GH"/>
</dbReference>
<evidence type="ECO:0000259" key="8">
    <source>
        <dbReference type="Pfam" id="PF01120"/>
    </source>
</evidence>
<name>A0A1G4TMB5_9CAUL</name>
<evidence type="ECO:0000313" key="11">
    <source>
        <dbReference type="Proteomes" id="UP000199150"/>
    </source>
</evidence>
<dbReference type="Pfam" id="PF16757">
    <property type="entry name" value="Fucosidase_C"/>
    <property type="match status" value="1"/>
</dbReference>
<dbReference type="InterPro" id="IPR016286">
    <property type="entry name" value="FUC_metazoa-typ"/>
</dbReference>
<dbReference type="EC" id="3.2.1.51" evidence="3"/>
<protein>
    <recommendedName>
        <fullName evidence="3">alpha-L-fucosidase</fullName>
        <ecNumber evidence="3">3.2.1.51</ecNumber>
    </recommendedName>
</protein>
<dbReference type="PIRSF" id="PIRSF001092">
    <property type="entry name" value="Alpha-L-fucosidase"/>
    <property type="match status" value="1"/>
</dbReference>
<dbReference type="GO" id="GO:0016139">
    <property type="term" value="P:glycoside catabolic process"/>
    <property type="evidence" value="ECO:0007669"/>
    <property type="project" value="TreeGrafter"/>
</dbReference>
<keyword evidence="6" id="KW-0326">Glycosidase</keyword>
<evidence type="ECO:0000313" key="10">
    <source>
        <dbReference type="EMBL" id="SCW81945.1"/>
    </source>
</evidence>
<proteinExistence type="inferred from homology"/>
<dbReference type="InterPro" id="IPR057739">
    <property type="entry name" value="Glyco_hydro_29_N"/>
</dbReference>
<feature type="chain" id="PRO_5011625712" description="alpha-L-fucosidase" evidence="7">
    <location>
        <begin position="29"/>
        <end position="528"/>
    </location>
</feature>
<dbReference type="InterPro" id="IPR000933">
    <property type="entry name" value="Glyco_hydro_29"/>
</dbReference>
<dbReference type="InterPro" id="IPR013780">
    <property type="entry name" value="Glyco_hydro_b"/>
</dbReference>
<comment type="function">
    <text evidence="1">Alpha-L-fucosidase is responsible for hydrolyzing the alpha-1,6-linked fucose joined to the reducing-end N-acetylglucosamine of the carbohydrate moieties of glycoproteins.</text>
</comment>
<evidence type="ECO:0000256" key="7">
    <source>
        <dbReference type="SAM" id="SignalP"/>
    </source>
</evidence>
<keyword evidence="4 7" id="KW-0732">Signal</keyword>
<feature type="domain" description="Alpha-L-fucosidase C-terminal" evidence="9">
    <location>
        <begin position="447"/>
        <end position="526"/>
    </location>
</feature>
<dbReference type="EMBL" id="FMTS01000009">
    <property type="protein sequence ID" value="SCW81945.1"/>
    <property type="molecule type" value="Genomic_DNA"/>
</dbReference>
<dbReference type="Proteomes" id="UP000199150">
    <property type="component" value="Unassembled WGS sequence"/>
</dbReference>
<gene>
    <name evidence="10" type="ORF">SAMN02927928_3658</name>
</gene>
<dbReference type="Pfam" id="PF01120">
    <property type="entry name" value="Alpha_L_fucos"/>
    <property type="match status" value="1"/>
</dbReference>
<dbReference type="Gene3D" id="2.60.40.1180">
    <property type="entry name" value="Golgi alpha-mannosidase II"/>
    <property type="match status" value="1"/>
</dbReference>
<dbReference type="SMART" id="SM00812">
    <property type="entry name" value="Alpha_L_fucos"/>
    <property type="match status" value="1"/>
</dbReference>
<dbReference type="Gene3D" id="3.20.20.80">
    <property type="entry name" value="Glycosidases"/>
    <property type="match status" value="1"/>
</dbReference>
<organism evidence="10 11">
    <name type="scientific">Asticcacaulis taihuensis</name>
    <dbReference type="NCBI Taxonomy" id="260084"/>
    <lineage>
        <taxon>Bacteria</taxon>
        <taxon>Pseudomonadati</taxon>
        <taxon>Pseudomonadota</taxon>
        <taxon>Alphaproteobacteria</taxon>
        <taxon>Caulobacterales</taxon>
        <taxon>Caulobacteraceae</taxon>
        <taxon>Asticcacaulis</taxon>
    </lineage>
</organism>
<reference evidence="11" key="1">
    <citation type="submission" date="2016-10" db="EMBL/GenBank/DDBJ databases">
        <authorList>
            <person name="Varghese N."/>
            <person name="Submissions S."/>
        </authorList>
    </citation>
    <scope>NUCLEOTIDE SEQUENCE [LARGE SCALE GENOMIC DNA]</scope>
    <source>
        <strain evidence="11">CGMCC 1.3431</strain>
    </source>
</reference>
<dbReference type="OrthoDB" id="7176684at2"/>
<dbReference type="PANTHER" id="PTHR10030">
    <property type="entry name" value="ALPHA-L-FUCOSIDASE"/>
    <property type="match status" value="1"/>
</dbReference>